<keyword evidence="3" id="KW-1133">Transmembrane helix</keyword>
<feature type="domain" description="Tape measure protein N-terminal" evidence="4">
    <location>
        <begin position="239"/>
        <end position="411"/>
    </location>
</feature>
<feature type="transmembrane region" description="Helical" evidence="3">
    <location>
        <begin position="666"/>
        <end position="686"/>
    </location>
</feature>
<keyword evidence="1" id="KW-1188">Viral release from host cell</keyword>
<dbReference type="InterPro" id="IPR016024">
    <property type="entry name" value="ARM-type_fold"/>
</dbReference>
<feature type="transmembrane region" description="Helical" evidence="3">
    <location>
        <begin position="520"/>
        <end position="537"/>
    </location>
</feature>
<keyword evidence="3" id="KW-0472">Membrane</keyword>
<dbReference type="GO" id="GO:0098003">
    <property type="term" value="P:viral tail assembly"/>
    <property type="evidence" value="ECO:0007669"/>
    <property type="project" value="UniProtKB-KW"/>
</dbReference>
<dbReference type="GeneID" id="80004505"/>
<evidence type="ECO:0000256" key="2">
    <source>
        <dbReference type="SAM" id="MobiDB-lite"/>
    </source>
</evidence>
<dbReference type="InterPro" id="IPR013491">
    <property type="entry name" value="Tape_meas_N"/>
</dbReference>
<evidence type="ECO:0000313" key="5">
    <source>
        <dbReference type="EMBL" id="QDH93275.1"/>
    </source>
</evidence>
<feature type="compositionally biased region" description="Gly residues" evidence="2">
    <location>
        <begin position="899"/>
        <end position="911"/>
    </location>
</feature>
<sequence>MANGGNIGSVTITVEADASDIPGDVEKAAKGLSGVGERLGRLINQGLAKGLQGSLSAVVSGAQNTLQNGLAKAGDVASSALQRAFGPKVAGAITGFVGQLTTAEGRMNALSTVASNVGTRIGAALGPKITTSLQNLAAGFQNSTAAASSFTGAAGTIGGIVRGSLNIAGSAAKAFGGVAKSAFTGLVSVAQTVWDKIKSAASSAFSAIGRNMSATLSTAGKLAGTAVAATVGTALTKGFSRLEAIDTATAKLTGLGNSAADVDKIMTAATAAVRGTAYGLGDAASAAAQFAAAGVPLDGMQRSLSVLASAASVAGSDMGEMTTIFGKVAATGKLNGEVVQQLAERGIPILSLLAKQYGVTGEEAQKMVSEGKVGFEDFQSVLESNLGPAAAAMGQSFSGMLQNVGAALGRLGAAAQAPAFASLKTLFPPIMSAIDQLTPVVAALATALGERLTPLVQGLADSLSAIDLSGFVATLTGAGGGASSFVDSLAPLTPLLGLLAGALGPLLSGLPVIGGLFTGLTGPVGLFAGALVALLAFKPETLMAGFDSLAGSLPGMVTGIVNTISTLVPQMVSRIASNLPIFVTGILNLITAVIPALTTAIPMVVQTFATLIPQIVNTLLMAIPQILTAALGLFQGIIQALITIIPQVVTSLVAMLPQLATALISALPQIIEAALALFMGLVNGLVEATPIIIEAVLALLPELITTLLGMLPTIISSALELFLGVVTGLLEAIPTILTSLLGMLPQLIGTLLGMIPQLIQGAVQLFTGIVKALPIILPKLIDALIKLGPEMVKTLIGLVPQLLQAGVDLIGGLVSGLWEAAGSVGSALLDIASNAIGGFLDFLGIHSPSRLFAEFGRDTMAGYVKGIEKMSGQVDKAMTDVLEPALGNVSVTGTPTIGPNGGVAANGGGGPQDNRRQTIIEEGAVKVEGPDPYKAAQEVGDALAEKVAA</sequence>
<evidence type="ECO:0000259" key="4">
    <source>
        <dbReference type="Pfam" id="PF20155"/>
    </source>
</evidence>
<dbReference type="RefSeq" id="YP_010750848.1">
    <property type="nucleotide sequence ID" value="NC_073363.1"/>
</dbReference>
<dbReference type="KEGG" id="vg:80004505"/>
<protein>
    <submittedName>
        <fullName evidence="5">Tape measure protein</fullName>
    </submittedName>
</protein>
<proteinExistence type="predicted"/>
<feature type="region of interest" description="Disordered" evidence="2">
    <location>
        <begin position="897"/>
        <end position="916"/>
    </location>
</feature>
<feature type="transmembrane region" description="Helical" evidence="3">
    <location>
        <begin position="611"/>
        <end position="634"/>
    </location>
</feature>
<feature type="transmembrane region" description="Helical" evidence="3">
    <location>
        <begin position="581"/>
        <end position="605"/>
    </location>
</feature>
<organism evidence="5 6">
    <name type="scientific">Microbacterium phage Cressida</name>
    <dbReference type="NCBI Taxonomy" id="2591216"/>
    <lineage>
        <taxon>Viruses</taxon>
        <taxon>Duplodnaviria</taxon>
        <taxon>Heunggongvirae</taxon>
        <taxon>Uroviricota</taxon>
        <taxon>Caudoviricetes</taxon>
        <taxon>Kutznervirinae</taxon>
        <taxon>Mementomorivirus</taxon>
        <taxon>Mementomorivirus cressida</taxon>
    </lineage>
</organism>
<dbReference type="EMBL" id="MK937608">
    <property type="protein sequence ID" value="QDH93275.1"/>
    <property type="molecule type" value="Genomic_DNA"/>
</dbReference>
<evidence type="ECO:0000256" key="1">
    <source>
        <dbReference type="ARBA" id="ARBA00022465"/>
    </source>
</evidence>
<accession>A0A514DI44</accession>
<gene>
    <name evidence="5" type="primary">32</name>
    <name evidence="5" type="ORF">PBI_CRESSIDA_33</name>
</gene>
<dbReference type="SUPFAM" id="SSF48371">
    <property type="entry name" value="ARM repeat"/>
    <property type="match status" value="1"/>
</dbReference>
<dbReference type="NCBIfam" id="TIGR02675">
    <property type="entry name" value="tape_meas_nterm"/>
    <property type="match status" value="1"/>
</dbReference>
<name>A0A514DI44_9CAUD</name>
<keyword evidence="1" id="KW-1245">Viral tail assembly</keyword>
<dbReference type="Proteomes" id="UP000320188">
    <property type="component" value="Segment"/>
</dbReference>
<evidence type="ECO:0000313" key="6">
    <source>
        <dbReference type="Proteomes" id="UP000320188"/>
    </source>
</evidence>
<keyword evidence="3" id="KW-0812">Transmembrane</keyword>
<reference evidence="5 6" key="1">
    <citation type="submission" date="2019-05" db="EMBL/GenBank/DDBJ databases">
        <authorList>
            <person name="Stoner T.H."/>
            <person name="Aull H.G."/>
            <person name="Divens A.M."/>
            <person name="Zack K."/>
            <person name="Garlena R.A."/>
            <person name="Russell D.A."/>
            <person name="Pope W.H."/>
            <person name="Jacobs-Sera D."/>
            <person name="Hatfull G.F."/>
        </authorList>
    </citation>
    <scope>NUCLEOTIDE SEQUENCE [LARGE SCALE GENOMIC DNA]</scope>
</reference>
<evidence type="ECO:0000256" key="3">
    <source>
        <dbReference type="SAM" id="Phobius"/>
    </source>
</evidence>
<feature type="transmembrane region" description="Helical" evidence="3">
    <location>
        <begin position="641"/>
        <end position="660"/>
    </location>
</feature>
<feature type="transmembrane region" description="Helical" evidence="3">
    <location>
        <begin position="549"/>
        <end position="569"/>
    </location>
</feature>
<dbReference type="Pfam" id="PF20155">
    <property type="entry name" value="TMP_3"/>
    <property type="match status" value="1"/>
</dbReference>
<keyword evidence="6" id="KW-1185">Reference proteome</keyword>